<organism evidence="2 3">
    <name type="scientific">Planktothricoides raciborskii FACHB-1370</name>
    <dbReference type="NCBI Taxonomy" id="2949576"/>
    <lineage>
        <taxon>Bacteria</taxon>
        <taxon>Bacillati</taxon>
        <taxon>Cyanobacteriota</taxon>
        <taxon>Cyanophyceae</taxon>
        <taxon>Oscillatoriophycideae</taxon>
        <taxon>Oscillatoriales</taxon>
        <taxon>Oscillatoriaceae</taxon>
        <taxon>Planktothricoides</taxon>
    </lineage>
</organism>
<evidence type="ECO:0000313" key="3">
    <source>
        <dbReference type="Proteomes" id="UP000641954"/>
    </source>
</evidence>
<dbReference type="EMBL" id="JACJSK010000110">
    <property type="protein sequence ID" value="MBD2547917.1"/>
    <property type="molecule type" value="Genomic_DNA"/>
</dbReference>
<proteinExistence type="predicted"/>
<evidence type="ECO:0000313" key="2">
    <source>
        <dbReference type="EMBL" id="MBD2547917.1"/>
    </source>
</evidence>
<reference evidence="2 3" key="1">
    <citation type="journal article" date="2020" name="ISME J.">
        <title>Comparative genomics reveals insights into cyanobacterial evolution and habitat adaptation.</title>
        <authorList>
            <person name="Chen M.Y."/>
            <person name="Teng W.K."/>
            <person name="Zhao L."/>
            <person name="Hu C.X."/>
            <person name="Zhou Y.K."/>
            <person name="Han B.P."/>
            <person name="Song L.R."/>
            <person name="Shu W.S."/>
        </authorList>
    </citation>
    <scope>NUCLEOTIDE SEQUENCE [LARGE SCALE GENOMIC DNA]</scope>
    <source>
        <strain evidence="2 3">FACHB-1370</strain>
    </source>
</reference>
<feature type="transmembrane region" description="Helical" evidence="1">
    <location>
        <begin position="233"/>
        <end position="257"/>
    </location>
</feature>
<accession>A0ABR8ENK5</accession>
<sequence length="348" mass="38108">MFSKYVRWLIFGAGLFFLIITFKQHALEVGSLKITALGWVDLGLSLIVTLLAHIWSGWVWTWILREFNQPVPVFWALRIYLTTNMAKYIPGNVWHFYGRILTINQIGVPGNVATVSVLLEPLLMAAAALIMALLGSFAPLQNTSAHGLEIGAYKFSQTVIQIGKILGLTGVLLGVHPVILNPLVKFLGKGKLKNQRKKHHPAPKFTRKITAESDKDSLNSLRLEPGQLQRYPLVPLIGELGFLWLRGSGFLLAMLAMLQPLDSFNLSTLISSGFLVLSAFSFAWLLGLVLPGAPGGIGIFEATAIALLQNNFPPGILLGAIAFYRLISLAAEAIGGASAWLIEKYPRD</sequence>
<keyword evidence="3" id="KW-1185">Reference proteome</keyword>
<comment type="caution">
    <text evidence="2">The sequence shown here is derived from an EMBL/GenBank/DDBJ whole genome shotgun (WGS) entry which is preliminary data.</text>
</comment>
<feature type="transmembrane region" description="Helical" evidence="1">
    <location>
        <begin position="6"/>
        <end position="22"/>
    </location>
</feature>
<protein>
    <submittedName>
        <fullName evidence="2">Flippase-like domain-containing protein</fullName>
    </submittedName>
</protein>
<gene>
    <name evidence="2" type="ORF">H6G72_29685</name>
</gene>
<keyword evidence="1" id="KW-0812">Transmembrane</keyword>
<feature type="transmembrane region" description="Helical" evidence="1">
    <location>
        <begin position="34"/>
        <end position="55"/>
    </location>
</feature>
<feature type="transmembrane region" description="Helical" evidence="1">
    <location>
        <begin position="122"/>
        <end position="140"/>
    </location>
</feature>
<feature type="transmembrane region" description="Helical" evidence="1">
    <location>
        <begin position="269"/>
        <end position="290"/>
    </location>
</feature>
<name>A0ABR8ENK5_9CYAN</name>
<keyword evidence="1" id="KW-0472">Membrane</keyword>
<feature type="transmembrane region" description="Helical" evidence="1">
    <location>
        <begin position="161"/>
        <end position="180"/>
    </location>
</feature>
<keyword evidence="1" id="KW-1133">Transmembrane helix</keyword>
<dbReference type="Proteomes" id="UP000641954">
    <property type="component" value="Unassembled WGS sequence"/>
</dbReference>
<evidence type="ECO:0000256" key="1">
    <source>
        <dbReference type="SAM" id="Phobius"/>
    </source>
</evidence>